<organism evidence="2 3">
    <name type="scientific">Fundicoccus ignavus</name>
    <dbReference type="NCBI Taxonomy" id="2664442"/>
    <lineage>
        <taxon>Bacteria</taxon>
        <taxon>Bacillati</taxon>
        <taxon>Bacillota</taxon>
        <taxon>Bacilli</taxon>
        <taxon>Lactobacillales</taxon>
        <taxon>Aerococcaceae</taxon>
        <taxon>Fundicoccus</taxon>
    </lineage>
</organism>
<reference evidence="2 3" key="1">
    <citation type="submission" date="2019-11" db="EMBL/GenBank/DDBJ databases">
        <title>Characterisation of Fundicoccus ignavus gen. nov. sp. nov., a novel genus of the family Aerococcaceae from bulk tank milk.</title>
        <authorList>
            <person name="Siebert A."/>
            <person name="Huptas C."/>
            <person name="Wenning M."/>
            <person name="Scherer S."/>
            <person name="Doll E.V."/>
        </authorList>
    </citation>
    <scope>NUCLEOTIDE SEQUENCE [LARGE SCALE GENOMIC DNA]</scope>
    <source>
        <strain evidence="2 3">DSM 109652</strain>
    </source>
</reference>
<proteinExistence type="predicted"/>
<dbReference type="AlphaFoldDB" id="A0A844C6F5"/>
<keyword evidence="1" id="KW-0472">Membrane</keyword>
<evidence type="ECO:0000313" key="2">
    <source>
        <dbReference type="EMBL" id="MRJ46077.1"/>
    </source>
</evidence>
<name>A0A844C6F5_9LACT</name>
<sequence>MLDLLKNPLLYMGLLLISLNLVSLLTPLKAAATYFDLGISMGVIVFLFNEKLMSLAVMTCLLLLYANLPFKNDLQLSLIVRSSTSTWFVAQIGYVFLLSIGYPIILLLLSGLVLWQQVELTHEWGKLLGSIAYYPSLLEEFSIFLYPSNGVMTTYTPLEAILFTLTLLMLVSLFAGVLILTFNLIYSGLGFAIYAVLMFVEFSLMFFPGYAIKYFSPLSWLSLERISLSFMDNLPSMTYVVTFLVVSIITCLLAIFFLLKSSRFRERVINE</sequence>
<dbReference type="EMBL" id="WJQT01000001">
    <property type="protein sequence ID" value="MRJ46077.1"/>
    <property type="molecule type" value="Genomic_DNA"/>
</dbReference>
<feature type="transmembrane region" description="Helical" evidence="1">
    <location>
        <begin position="193"/>
        <end position="216"/>
    </location>
</feature>
<feature type="transmembrane region" description="Helical" evidence="1">
    <location>
        <begin position="127"/>
        <end position="148"/>
    </location>
</feature>
<protein>
    <submittedName>
        <fullName evidence="2">Uncharacterized protein</fullName>
    </submittedName>
</protein>
<comment type="caution">
    <text evidence="2">The sequence shown here is derived from an EMBL/GenBank/DDBJ whole genome shotgun (WGS) entry which is preliminary data.</text>
</comment>
<feature type="transmembrane region" description="Helical" evidence="1">
    <location>
        <begin position="236"/>
        <end position="259"/>
    </location>
</feature>
<keyword evidence="1" id="KW-0812">Transmembrane</keyword>
<feature type="transmembrane region" description="Helical" evidence="1">
    <location>
        <begin position="9"/>
        <end position="25"/>
    </location>
</feature>
<keyword evidence="1" id="KW-1133">Transmembrane helix</keyword>
<feature type="transmembrane region" description="Helical" evidence="1">
    <location>
        <begin position="92"/>
        <end position="115"/>
    </location>
</feature>
<evidence type="ECO:0000256" key="1">
    <source>
        <dbReference type="SAM" id="Phobius"/>
    </source>
</evidence>
<feature type="transmembrane region" description="Helical" evidence="1">
    <location>
        <begin position="55"/>
        <end position="72"/>
    </location>
</feature>
<feature type="transmembrane region" description="Helical" evidence="1">
    <location>
        <begin position="160"/>
        <end position="186"/>
    </location>
</feature>
<dbReference type="Proteomes" id="UP000440066">
    <property type="component" value="Unassembled WGS sequence"/>
</dbReference>
<accession>A0A844C6F5</accession>
<gene>
    <name evidence="2" type="ORF">GF867_00615</name>
</gene>
<evidence type="ECO:0000313" key="3">
    <source>
        <dbReference type="Proteomes" id="UP000440066"/>
    </source>
</evidence>